<protein>
    <submittedName>
        <fullName evidence="1">Uncharacterized protein</fullName>
    </submittedName>
</protein>
<sequence>MKMMMKMLSIVVKILRTKSSLSLHNHCYNEYYKDKLF</sequence>
<reference evidence="1 2" key="1">
    <citation type="journal article" date="2008" name="Chem. Biol. Interact.">
        <title>Extending the Bacillus cereus group genomics to putative food-borne pathogens of different toxicity.</title>
        <authorList>
            <person name="Lapidus A."/>
            <person name="Goltsman E."/>
            <person name="Auger S."/>
            <person name="Galleron N."/>
            <person name="Segurens B."/>
            <person name="Dossat C."/>
            <person name="Land M.L."/>
            <person name="Broussolle V."/>
            <person name="Brillard J."/>
            <person name="Guinebretiere M.H."/>
            <person name="Sanchis V."/>
            <person name="Nguen-The C."/>
            <person name="Lereclus D."/>
            <person name="Richardson P."/>
            <person name="Wincker P."/>
            <person name="Weissenbach J."/>
            <person name="Ehrlich S.D."/>
            <person name="Sorokin A."/>
        </authorList>
    </citation>
    <scope>NUCLEOTIDE SEQUENCE [LARGE SCALE GENOMIC DNA]</scope>
    <source>
        <strain evidence="1 2">KBAB4</strain>
    </source>
</reference>
<accession>A9VUF2</accession>
<gene>
    <name evidence="1" type="ordered locus">BcerKBAB4_3817</name>
</gene>
<dbReference type="HOGENOM" id="CLU_212475_0_0_9"/>
<evidence type="ECO:0000313" key="1">
    <source>
        <dbReference type="EMBL" id="ABY44986.1"/>
    </source>
</evidence>
<dbReference type="EMBL" id="CP000903">
    <property type="protein sequence ID" value="ABY44986.1"/>
    <property type="molecule type" value="Genomic_DNA"/>
</dbReference>
<dbReference type="KEGG" id="bwe:BcerKBAB4_3817"/>
<evidence type="ECO:0000313" key="2">
    <source>
        <dbReference type="Proteomes" id="UP000002154"/>
    </source>
</evidence>
<dbReference type="Proteomes" id="UP000002154">
    <property type="component" value="Chromosome"/>
</dbReference>
<organism evidence="1 2">
    <name type="scientific">Bacillus mycoides (strain KBAB4)</name>
    <name type="common">Bacillus weihenstephanensis</name>
    <dbReference type="NCBI Taxonomy" id="315730"/>
    <lineage>
        <taxon>Bacteria</taxon>
        <taxon>Bacillati</taxon>
        <taxon>Bacillota</taxon>
        <taxon>Bacilli</taxon>
        <taxon>Bacillales</taxon>
        <taxon>Bacillaceae</taxon>
        <taxon>Bacillus</taxon>
        <taxon>Bacillus cereus group</taxon>
    </lineage>
</organism>
<name>A9VUF2_BACMK</name>
<dbReference type="AlphaFoldDB" id="A9VUF2"/>
<proteinExistence type="predicted"/>